<protein>
    <submittedName>
        <fullName evidence="2">Uncharacterized protein</fullName>
    </submittedName>
</protein>
<proteinExistence type="predicted"/>
<feature type="region of interest" description="Disordered" evidence="1">
    <location>
        <begin position="1"/>
        <end position="60"/>
    </location>
</feature>
<evidence type="ECO:0000313" key="3">
    <source>
        <dbReference type="Proteomes" id="UP000188354"/>
    </source>
</evidence>
<evidence type="ECO:0000313" key="2">
    <source>
        <dbReference type="EMBL" id="OIW13298.1"/>
    </source>
</evidence>
<dbReference type="Gramene" id="OIW13298">
    <property type="protein sequence ID" value="OIW13298"/>
    <property type="gene ID" value="TanjilG_25404"/>
</dbReference>
<name>A0A1J7I3T0_LUPAN</name>
<dbReference type="EMBL" id="CM007364">
    <property type="protein sequence ID" value="OIW13298.1"/>
    <property type="molecule type" value="Genomic_DNA"/>
</dbReference>
<dbReference type="Proteomes" id="UP000188354">
    <property type="component" value="Chromosome LG04"/>
</dbReference>
<reference evidence="2 3" key="1">
    <citation type="journal article" date="2017" name="Plant Biotechnol. J.">
        <title>A comprehensive draft genome sequence for lupin (Lupinus angustifolius), an emerging health food: insights into plant-microbe interactions and legume evolution.</title>
        <authorList>
            <person name="Hane J.K."/>
            <person name="Ming Y."/>
            <person name="Kamphuis L.G."/>
            <person name="Nelson M.N."/>
            <person name="Garg G."/>
            <person name="Atkins C.A."/>
            <person name="Bayer P.E."/>
            <person name="Bravo A."/>
            <person name="Bringans S."/>
            <person name="Cannon S."/>
            <person name="Edwards D."/>
            <person name="Foley R."/>
            <person name="Gao L.L."/>
            <person name="Harrison M.J."/>
            <person name="Huang W."/>
            <person name="Hurgobin B."/>
            <person name="Li S."/>
            <person name="Liu C.W."/>
            <person name="McGrath A."/>
            <person name="Morahan G."/>
            <person name="Murray J."/>
            <person name="Weller J."/>
            <person name="Jian J."/>
            <person name="Singh K.B."/>
        </authorList>
    </citation>
    <scope>NUCLEOTIDE SEQUENCE [LARGE SCALE GENOMIC DNA]</scope>
    <source>
        <strain evidence="3">cv. Tanjil</strain>
        <tissue evidence="2">Whole plant</tissue>
    </source>
</reference>
<evidence type="ECO:0000256" key="1">
    <source>
        <dbReference type="SAM" id="MobiDB-lite"/>
    </source>
</evidence>
<sequence>MKHNNDDEDHLDDPKGDENNLMREILGEEIGEDLGNVKENEDEVPLEDDYREFDVNDLLN</sequence>
<accession>A0A1J7I3T0</accession>
<organism evidence="2 3">
    <name type="scientific">Lupinus angustifolius</name>
    <name type="common">Narrow-leaved blue lupine</name>
    <dbReference type="NCBI Taxonomy" id="3871"/>
    <lineage>
        <taxon>Eukaryota</taxon>
        <taxon>Viridiplantae</taxon>
        <taxon>Streptophyta</taxon>
        <taxon>Embryophyta</taxon>
        <taxon>Tracheophyta</taxon>
        <taxon>Spermatophyta</taxon>
        <taxon>Magnoliopsida</taxon>
        <taxon>eudicotyledons</taxon>
        <taxon>Gunneridae</taxon>
        <taxon>Pentapetalae</taxon>
        <taxon>rosids</taxon>
        <taxon>fabids</taxon>
        <taxon>Fabales</taxon>
        <taxon>Fabaceae</taxon>
        <taxon>Papilionoideae</taxon>
        <taxon>50 kb inversion clade</taxon>
        <taxon>genistoids sensu lato</taxon>
        <taxon>core genistoids</taxon>
        <taxon>Genisteae</taxon>
        <taxon>Lupinus</taxon>
    </lineage>
</organism>
<gene>
    <name evidence="2" type="ORF">TanjilG_25404</name>
</gene>
<keyword evidence="3" id="KW-1185">Reference proteome</keyword>
<feature type="compositionally biased region" description="Basic and acidic residues" evidence="1">
    <location>
        <begin position="12"/>
        <end position="21"/>
    </location>
</feature>
<dbReference type="AlphaFoldDB" id="A0A1J7I3T0"/>
<feature type="compositionally biased region" description="Acidic residues" evidence="1">
    <location>
        <begin position="1"/>
        <end position="11"/>
    </location>
</feature>
<feature type="compositionally biased region" description="Acidic residues" evidence="1">
    <location>
        <begin position="40"/>
        <end position="51"/>
    </location>
</feature>